<dbReference type="AlphaFoldDB" id="A0A0F9UEG2"/>
<evidence type="ECO:0000313" key="1">
    <source>
        <dbReference type="EMBL" id="KKN85757.1"/>
    </source>
</evidence>
<proteinExistence type="predicted"/>
<protein>
    <submittedName>
        <fullName evidence="1">Uncharacterized protein</fullName>
    </submittedName>
</protein>
<sequence length="108" mass="12417">MIMSDDRNDRSLRVDGHAVDFSQLGFEHYRKLPVVIHAVQIDCPFEVDTLEGMHTGSPGDFLIKGAHGELYPCKPDIFAETYELVDKELNLSWYRAYDEKYFPMSTEG</sequence>
<gene>
    <name evidence="1" type="ORF">LCGC14_0275620</name>
</gene>
<dbReference type="EMBL" id="LAZR01000155">
    <property type="protein sequence ID" value="KKN85757.1"/>
    <property type="molecule type" value="Genomic_DNA"/>
</dbReference>
<organism evidence="1">
    <name type="scientific">marine sediment metagenome</name>
    <dbReference type="NCBI Taxonomy" id="412755"/>
    <lineage>
        <taxon>unclassified sequences</taxon>
        <taxon>metagenomes</taxon>
        <taxon>ecological metagenomes</taxon>
    </lineage>
</organism>
<accession>A0A0F9UEG2</accession>
<comment type="caution">
    <text evidence="1">The sequence shown here is derived from an EMBL/GenBank/DDBJ whole genome shotgun (WGS) entry which is preliminary data.</text>
</comment>
<reference evidence="1" key="1">
    <citation type="journal article" date="2015" name="Nature">
        <title>Complex archaea that bridge the gap between prokaryotes and eukaryotes.</title>
        <authorList>
            <person name="Spang A."/>
            <person name="Saw J.H."/>
            <person name="Jorgensen S.L."/>
            <person name="Zaremba-Niedzwiedzka K."/>
            <person name="Martijn J."/>
            <person name="Lind A.E."/>
            <person name="van Eijk R."/>
            <person name="Schleper C."/>
            <person name="Guy L."/>
            <person name="Ettema T.J."/>
        </authorList>
    </citation>
    <scope>NUCLEOTIDE SEQUENCE</scope>
</reference>
<name>A0A0F9UEG2_9ZZZZ</name>